<dbReference type="InterPro" id="IPR031325">
    <property type="entry name" value="RHS_repeat"/>
</dbReference>
<feature type="compositionally biased region" description="Polar residues" evidence="2">
    <location>
        <begin position="1022"/>
        <end position="1031"/>
    </location>
</feature>
<dbReference type="InterPro" id="IPR001826">
    <property type="entry name" value="RHS"/>
</dbReference>
<evidence type="ECO:0000256" key="2">
    <source>
        <dbReference type="SAM" id="MobiDB-lite"/>
    </source>
</evidence>
<protein>
    <recommendedName>
        <fullName evidence="8">Sugar-binding protein</fullName>
    </recommendedName>
</protein>
<dbReference type="InterPro" id="IPR056823">
    <property type="entry name" value="TEN-like_YD-shell"/>
</dbReference>
<dbReference type="PRINTS" id="PR00394">
    <property type="entry name" value="RHSPROTEIN"/>
</dbReference>
<dbReference type="InterPro" id="IPR022385">
    <property type="entry name" value="Rhs_assc_core"/>
</dbReference>
<sequence length="1568" mass="172465">MGAEDLDFALPGPMPLVWQRQYSSYVNAEHGAECGLLGYGWKLPHEISIELQATRTLMRDAGGRVITFGEPMNPGQSLHSDSEGLLLMRGGGMGMAQTLSALTGEAGAGASSAPPPPSGPHPNTAEELLPWHQQRRWAHVPAAAKADPNYLLAATQSGRTVWLFKVQAQGPSRLIGLLDAYGRSQHYQHDEHGRLQGITDGVGRRYALLYNQSGIAVSASTASTHGQPRLNPDSGLRLIGVDCIFNPHDPAHAGGQSPAHASIPLVRYHYSPQGDLIAVHARDGQRTRQFAYDGAHRMVAHRVRSGPEHTYIYEDQREDRSGGGNPPPRPGARVIEHHNEEGLSYYFDYQDPHPQDPKATSRVTVRDSLGRTTHYHHEGQSGLKRITRQVNPDGSEEHFQYDGAGRRIAATDPLGRTTHWRYDGQGNLLGMQGPDGSSSQQRWGLPGTATDGLLLQSTITNSGACGLHTYYQYDAWARLVQTTVVAGDISLNTRLEYLPGPPPTAAGNARAWVDQPIALIDPRGGRKTMGYNASGQLTRYTDCSGHTTRWHHDAWGEVIEEIDPLGQRTRYQRDAMGRLQQTTQADSTLVQYRWGDNAQVQAITLGALASPTAGSPVCTTTVTYDYDLWGRVTAQTQAGASLHLRYDVAGRLTELVNENHAVTRFAYDSQDRLIQETGFDGRSQSYRYDTAGQLIEKTDIQGCGMGAPSEEQGTVRSRYHYDSAGRLIYRVTGKFGKAGAAAPATQANPAVGSDLQIHQFSYSDSGELLCTQGWELNAPAELALGDPPAALIVAWLEINAQQLQSALDQQHALQAKADPLLHNLQAHRLHKGSRVDLERDALGRTTGEVQTLYRSPASADAQTKNTGGEPAIEFEHRIHHRLGALGQREASELQGIGQLDWLSYGTGHVHGVLLNQTPLLALERDKLHREVGRTLHLLPNGIEQAQSPIAQTRQMDPLGRLLQQRWQGLPGQASGQGAAAHAPLIGGLQQRRYTYDSLGQLVGIQTPTHADAYQYDVRQRLTGQRSASAQGEHQERWRLDPAGNRLPEQAPGKHPEGKTAAGANWTAQVQQNLHDTRFNLLQPQHSPDSPAAQEVERWRDNRIGWSQGAYDEGATHYRYDDWGNRTEARNADGSTTHLRYDSLHQLRQVEQIDAQGRVQSCTTYRYDAFGRRVSKTHQKAGKASEATHYGWDGDRLVHTQSQEHIHHTVYEPGSFAPLLQIQRNKQGQTNPVKTLLGLSGNEASNALEQELPRHEREMLHQALKEVLQPGYQLSALLPQEMQEQVQESINALKGGQAQTLEDHPLTIRHILTDHLGTPIALVNANGPGAGQVAWAARYGAWGDIELEYNPDRLHQPIRLQGQQLDEETGLHYNRFRYYDPRVGQYVTQDPIGLAGGVNNSVYAINSPLQLIDPDGLDAIGNGTGNALVYTDISNGKTIMLDANGRTIMEMETRNQVTSTAKDGAAGAYSGQFTQCEYPKSNKAFGVAKWRTTDDRGRWIHGGGSGLKDPFANRQGWNPTLGCTRAQNEDVKTLCEKSEQFKNDNPQKSIDYIRNGEIPNGGKTDVKNQ</sequence>
<dbReference type="Pfam" id="PF03527">
    <property type="entry name" value="RHS"/>
    <property type="match status" value="1"/>
</dbReference>
<evidence type="ECO:0000259" key="3">
    <source>
        <dbReference type="Pfam" id="PF03527"/>
    </source>
</evidence>
<feature type="region of interest" description="Disordered" evidence="2">
    <location>
        <begin position="106"/>
        <end position="125"/>
    </location>
</feature>
<dbReference type="PANTHER" id="PTHR32305">
    <property type="match status" value="1"/>
</dbReference>
<dbReference type="PANTHER" id="PTHR32305:SF15">
    <property type="entry name" value="PROTEIN RHSA-RELATED"/>
    <property type="match status" value="1"/>
</dbReference>
<feature type="compositionally biased region" description="Basic and acidic residues" evidence="2">
    <location>
        <begin position="308"/>
        <end position="321"/>
    </location>
</feature>
<dbReference type="Gene3D" id="2.180.10.10">
    <property type="entry name" value="RHS repeat-associated core"/>
    <property type="match status" value="4"/>
</dbReference>
<accession>A0A235EMX6</accession>
<organism evidence="6 7">
    <name type="scientific">Acidovorax kalamii</name>
    <dbReference type="NCBI Taxonomy" id="2004485"/>
    <lineage>
        <taxon>Bacteria</taxon>
        <taxon>Pseudomonadati</taxon>
        <taxon>Pseudomonadota</taxon>
        <taxon>Betaproteobacteria</taxon>
        <taxon>Burkholderiales</taxon>
        <taxon>Comamonadaceae</taxon>
        <taxon>Acidovorax</taxon>
    </lineage>
</organism>
<evidence type="ECO:0000259" key="5">
    <source>
        <dbReference type="Pfam" id="PF25023"/>
    </source>
</evidence>
<keyword evidence="7" id="KW-1185">Reference proteome</keyword>
<dbReference type="Proteomes" id="UP000215441">
    <property type="component" value="Unassembled WGS sequence"/>
</dbReference>
<gene>
    <name evidence="6" type="ORF">CBY09_10025</name>
</gene>
<evidence type="ECO:0000259" key="4">
    <source>
        <dbReference type="Pfam" id="PF20148"/>
    </source>
</evidence>
<dbReference type="InterPro" id="IPR006530">
    <property type="entry name" value="YD"/>
</dbReference>
<evidence type="ECO:0000313" key="6">
    <source>
        <dbReference type="EMBL" id="OYD50386.1"/>
    </source>
</evidence>
<dbReference type="Pfam" id="PF20148">
    <property type="entry name" value="DUF6531"/>
    <property type="match status" value="1"/>
</dbReference>
<reference evidence="6 7" key="1">
    <citation type="submission" date="2017-07" db="EMBL/GenBank/DDBJ databases">
        <title>Acidovorax KNDSW TSA 6 genome sequence and assembly.</title>
        <authorList>
            <person name="Mayilraj S."/>
        </authorList>
    </citation>
    <scope>NUCLEOTIDE SEQUENCE [LARGE SCALE GENOMIC DNA]</scope>
    <source>
        <strain evidence="6 7">KNDSW-TSA6</strain>
    </source>
</reference>
<comment type="caution">
    <text evidence="6">The sequence shown here is derived from an EMBL/GenBank/DDBJ whole genome shotgun (WGS) entry which is preliminary data.</text>
</comment>
<dbReference type="Pfam" id="PF25023">
    <property type="entry name" value="TEN_YD-shell"/>
    <property type="match status" value="1"/>
</dbReference>
<dbReference type="EMBL" id="NOIG01000006">
    <property type="protein sequence ID" value="OYD50386.1"/>
    <property type="molecule type" value="Genomic_DNA"/>
</dbReference>
<name>A0A235EMX6_9BURK</name>
<dbReference type="Pfam" id="PF05593">
    <property type="entry name" value="RHS_repeat"/>
    <property type="match status" value="4"/>
</dbReference>
<feature type="region of interest" description="Disordered" evidence="2">
    <location>
        <begin position="308"/>
        <end position="331"/>
    </location>
</feature>
<feature type="region of interest" description="Disordered" evidence="2">
    <location>
        <begin position="1537"/>
        <end position="1568"/>
    </location>
</feature>
<feature type="domain" description="RHS protein conserved region" evidence="3">
    <location>
        <begin position="1307"/>
        <end position="1345"/>
    </location>
</feature>
<feature type="domain" description="Teneurin-like YD-shell" evidence="5">
    <location>
        <begin position="620"/>
        <end position="730"/>
    </location>
</feature>
<proteinExistence type="predicted"/>
<keyword evidence="1" id="KW-0677">Repeat</keyword>
<feature type="domain" description="DUF6531" evidence="4">
    <location>
        <begin position="5"/>
        <end position="68"/>
    </location>
</feature>
<dbReference type="NCBIfam" id="TIGR03696">
    <property type="entry name" value="Rhs_assc_core"/>
    <property type="match status" value="1"/>
</dbReference>
<dbReference type="NCBIfam" id="TIGR01643">
    <property type="entry name" value="YD_repeat_2x"/>
    <property type="match status" value="5"/>
</dbReference>
<feature type="region of interest" description="Disordered" evidence="2">
    <location>
        <begin position="1022"/>
        <end position="1059"/>
    </location>
</feature>
<evidence type="ECO:0000313" key="7">
    <source>
        <dbReference type="Proteomes" id="UP000215441"/>
    </source>
</evidence>
<dbReference type="InterPro" id="IPR045351">
    <property type="entry name" value="DUF6531"/>
</dbReference>
<evidence type="ECO:0008006" key="8">
    <source>
        <dbReference type="Google" id="ProtNLM"/>
    </source>
</evidence>
<dbReference type="InterPro" id="IPR050708">
    <property type="entry name" value="T6SS_VgrG/RHS"/>
</dbReference>
<evidence type="ECO:0000256" key="1">
    <source>
        <dbReference type="ARBA" id="ARBA00022737"/>
    </source>
</evidence>